<sequence>MERKSIIGENLGVYGTDTYTRRTAPAMIAKTAIQKSWALELDTKVNDGGFLGIVSPGEFFR</sequence>
<protein>
    <submittedName>
        <fullName evidence="1">Uncharacterized protein</fullName>
    </submittedName>
</protein>
<dbReference type="Proteomes" id="UP000236990">
    <property type="component" value="Unassembled WGS sequence"/>
</dbReference>
<dbReference type="EMBL" id="NKCZ01000100">
    <property type="protein sequence ID" value="POD85035.1"/>
    <property type="molecule type" value="Genomic_DNA"/>
</dbReference>
<organism evidence="1 2">
    <name type="scientific">Lactiplantibacillus plantarum subsp. plantarum</name>
    <dbReference type="NCBI Taxonomy" id="337330"/>
    <lineage>
        <taxon>Bacteria</taxon>
        <taxon>Bacillati</taxon>
        <taxon>Bacillota</taxon>
        <taxon>Bacilli</taxon>
        <taxon>Lactobacillales</taxon>
        <taxon>Lactobacillaceae</taxon>
        <taxon>Lactiplantibacillus</taxon>
    </lineage>
</organism>
<proteinExistence type="predicted"/>
<dbReference type="AlphaFoldDB" id="A0A2S3U6M4"/>
<gene>
    <name evidence="1" type="ORF">S101258_01565</name>
</gene>
<evidence type="ECO:0000313" key="2">
    <source>
        <dbReference type="Proteomes" id="UP000236990"/>
    </source>
</evidence>
<reference evidence="1 2" key="1">
    <citation type="submission" date="2017-06" db="EMBL/GenBank/DDBJ databases">
        <title>Genome sequence of Lactobacillus plantarum subsp. plantarum strain SRCM101258.</title>
        <authorList>
            <person name="Cho S.H."/>
        </authorList>
    </citation>
    <scope>NUCLEOTIDE SEQUENCE [LARGE SCALE GENOMIC DNA]</scope>
    <source>
        <strain evidence="1 2">SRCM101258</strain>
    </source>
</reference>
<accession>A0A2S3U6M4</accession>
<evidence type="ECO:0000313" key="1">
    <source>
        <dbReference type="EMBL" id="POD85035.1"/>
    </source>
</evidence>
<comment type="caution">
    <text evidence="1">The sequence shown here is derived from an EMBL/GenBank/DDBJ whole genome shotgun (WGS) entry which is preliminary data.</text>
</comment>
<name>A0A2S3U6M4_LACPN</name>